<dbReference type="InterPro" id="IPR006748">
    <property type="entry name" value="NH2Glyco/OHUrea_AB-resist_kin"/>
</dbReference>
<dbReference type="EMBL" id="CP029556">
    <property type="protein sequence ID" value="AXA83411.1"/>
    <property type="molecule type" value="Genomic_DNA"/>
</dbReference>
<accession>A0A344J301</accession>
<gene>
    <name evidence="1" type="ORF">DCD74_00740</name>
</gene>
<keyword evidence="1" id="KW-0808">Transferase</keyword>
<dbReference type="Pfam" id="PF04655">
    <property type="entry name" value="APH_6_hur"/>
    <property type="match status" value="1"/>
</dbReference>
<dbReference type="SUPFAM" id="SSF56112">
    <property type="entry name" value="Protein kinase-like (PK-like)"/>
    <property type="match status" value="1"/>
</dbReference>
<dbReference type="GO" id="GO:0019748">
    <property type="term" value="P:secondary metabolic process"/>
    <property type="evidence" value="ECO:0007669"/>
    <property type="project" value="InterPro"/>
</dbReference>
<reference evidence="2" key="1">
    <citation type="submission" date="2018-05" db="EMBL/GenBank/DDBJ databases">
        <title>Luteimonas pekinense sp. nov., isolated from human Meibomian gland secretions, Beijing, China.</title>
        <authorList>
            <person name="Wen T."/>
            <person name="Bai H."/>
            <person name="Lv H."/>
        </authorList>
    </citation>
    <scope>NUCLEOTIDE SEQUENCE [LARGE SCALE GENOMIC DNA]</scope>
    <source>
        <strain evidence="2">83-4</strain>
    </source>
</reference>
<dbReference type="RefSeq" id="WP_112925633.1">
    <property type="nucleotide sequence ID" value="NZ_CP029556.1"/>
</dbReference>
<keyword evidence="2" id="KW-1185">Reference proteome</keyword>
<sequence>MFDEVLKRWHLDADGAVFHTPGSDLLPVRTADGRPAMLKRARAPEERAGLALMVWWAGDGAAPVLAHDDDVSLMMRATGPCDLLAMSIDTATGDDAATDALCDVLARLHAPRAAPAPPLAPLADWFRGLHREAAQRGGIYEECARLTDALLASPQEVIPLHGDCHHHNVLDFGDGGWRAIDPKDRIGERGFDHAQILCNPDLPHAANPARFRRQLARVSARAGFDPMRLARWTAARAALSAAWFLEDGEEDNAARDIATARTALDWLRG</sequence>
<keyword evidence="1" id="KW-0418">Kinase</keyword>
<evidence type="ECO:0000313" key="2">
    <source>
        <dbReference type="Proteomes" id="UP000251842"/>
    </source>
</evidence>
<dbReference type="AlphaFoldDB" id="A0A344J301"/>
<dbReference type="GO" id="GO:0016773">
    <property type="term" value="F:phosphotransferase activity, alcohol group as acceptor"/>
    <property type="evidence" value="ECO:0007669"/>
    <property type="project" value="InterPro"/>
</dbReference>
<dbReference type="Proteomes" id="UP000251842">
    <property type="component" value="Chromosome"/>
</dbReference>
<organism evidence="1 2">
    <name type="scientific">Solilutibacter oculi</name>
    <dbReference type="NCBI Taxonomy" id="2698682"/>
    <lineage>
        <taxon>Bacteria</taxon>
        <taxon>Pseudomonadati</taxon>
        <taxon>Pseudomonadota</taxon>
        <taxon>Gammaproteobacteria</taxon>
        <taxon>Lysobacterales</taxon>
        <taxon>Lysobacteraceae</taxon>
        <taxon>Solilutibacter</taxon>
    </lineage>
</organism>
<dbReference type="GO" id="GO:0016301">
    <property type="term" value="F:kinase activity"/>
    <property type="evidence" value="ECO:0007669"/>
    <property type="project" value="UniProtKB-KW"/>
</dbReference>
<dbReference type="InterPro" id="IPR011009">
    <property type="entry name" value="Kinase-like_dom_sf"/>
</dbReference>
<name>A0A344J301_9GAMM</name>
<dbReference type="OrthoDB" id="3638028at2"/>
<protein>
    <submittedName>
        <fullName evidence="1">3'-kinase</fullName>
    </submittedName>
</protein>
<dbReference type="KEGG" id="lue:DCD74_00740"/>
<proteinExistence type="predicted"/>
<evidence type="ECO:0000313" key="1">
    <source>
        <dbReference type="EMBL" id="AXA83411.1"/>
    </source>
</evidence>